<feature type="region of interest" description="Disordered" evidence="1">
    <location>
        <begin position="44"/>
        <end position="67"/>
    </location>
</feature>
<name>A0AAW2WVG3_9LAMI</name>
<sequence>MADELLVNCRTPAITEYDGTTDPLEHLARFENATLHRYILTGSNVGSSSPPLPGLPNSGSISSLWVP</sequence>
<gene>
    <name evidence="2" type="ORF">Slati_1704100</name>
</gene>
<dbReference type="AlphaFoldDB" id="A0AAW2WVG3"/>
<reference evidence="2" key="2">
    <citation type="journal article" date="2024" name="Plant">
        <title>Genomic evolution and insights into agronomic trait innovations of Sesamum species.</title>
        <authorList>
            <person name="Miao H."/>
            <person name="Wang L."/>
            <person name="Qu L."/>
            <person name="Liu H."/>
            <person name="Sun Y."/>
            <person name="Le M."/>
            <person name="Wang Q."/>
            <person name="Wei S."/>
            <person name="Zheng Y."/>
            <person name="Lin W."/>
            <person name="Duan Y."/>
            <person name="Cao H."/>
            <person name="Xiong S."/>
            <person name="Wang X."/>
            <person name="Wei L."/>
            <person name="Li C."/>
            <person name="Ma Q."/>
            <person name="Ju M."/>
            <person name="Zhao R."/>
            <person name="Li G."/>
            <person name="Mu C."/>
            <person name="Tian Q."/>
            <person name="Mei H."/>
            <person name="Zhang T."/>
            <person name="Gao T."/>
            <person name="Zhang H."/>
        </authorList>
    </citation>
    <scope>NUCLEOTIDE SEQUENCE</scope>
    <source>
        <strain evidence="2">KEN1</strain>
    </source>
</reference>
<protein>
    <submittedName>
        <fullName evidence="2">Uncharacterized protein</fullName>
    </submittedName>
</protein>
<evidence type="ECO:0000256" key="1">
    <source>
        <dbReference type="SAM" id="MobiDB-lite"/>
    </source>
</evidence>
<comment type="caution">
    <text evidence="2">The sequence shown here is derived from an EMBL/GenBank/DDBJ whole genome shotgun (WGS) entry which is preliminary data.</text>
</comment>
<evidence type="ECO:0000313" key="2">
    <source>
        <dbReference type="EMBL" id="KAL0445762.1"/>
    </source>
</evidence>
<accession>A0AAW2WVG3</accession>
<reference evidence="2" key="1">
    <citation type="submission" date="2020-06" db="EMBL/GenBank/DDBJ databases">
        <authorList>
            <person name="Li T."/>
            <person name="Hu X."/>
            <person name="Zhang T."/>
            <person name="Song X."/>
            <person name="Zhang H."/>
            <person name="Dai N."/>
            <person name="Sheng W."/>
            <person name="Hou X."/>
            <person name="Wei L."/>
        </authorList>
    </citation>
    <scope>NUCLEOTIDE SEQUENCE</scope>
    <source>
        <strain evidence="2">KEN1</strain>
        <tissue evidence="2">Leaf</tissue>
    </source>
</reference>
<organism evidence="2">
    <name type="scientific">Sesamum latifolium</name>
    <dbReference type="NCBI Taxonomy" id="2727402"/>
    <lineage>
        <taxon>Eukaryota</taxon>
        <taxon>Viridiplantae</taxon>
        <taxon>Streptophyta</taxon>
        <taxon>Embryophyta</taxon>
        <taxon>Tracheophyta</taxon>
        <taxon>Spermatophyta</taxon>
        <taxon>Magnoliopsida</taxon>
        <taxon>eudicotyledons</taxon>
        <taxon>Gunneridae</taxon>
        <taxon>Pentapetalae</taxon>
        <taxon>asterids</taxon>
        <taxon>lamiids</taxon>
        <taxon>Lamiales</taxon>
        <taxon>Pedaliaceae</taxon>
        <taxon>Sesamum</taxon>
    </lineage>
</organism>
<dbReference type="EMBL" id="JACGWN010000006">
    <property type="protein sequence ID" value="KAL0445762.1"/>
    <property type="molecule type" value="Genomic_DNA"/>
</dbReference>
<proteinExistence type="predicted"/>